<dbReference type="GO" id="GO:0016747">
    <property type="term" value="F:acyltransferase activity, transferring groups other than amino-acyl groups"/>
    <property type="evidence" value="ECO:0007669"/>
    <property type="project" value="InterPro"/>
</dbReference>
<dbReference type="GO" id="GO:0005840">
    <property type="term" value="C:ribosome"/>
    <property type="evidence" value="ECO:0007669"/>
    <property type="project" value="UniProtKB-KW"/>
</dbReference>
<protein>
    <submittedName>
        <fullName evidence="2">Ribosomal protein S18 acetylase RimI</fullName>
    </submittedName>
</protein>
<accession>A0A1T4YMX5</accession>
<organism evidence="2 3">
    <name type="scientific">Prosthecobacter debontii</name>
    <dbReference type="NCBI Taxonomy" id="48467"/>
    <lineage>
        <taxon>Bacteria</taxon>
        <taxon>Pseudomonadati</taxon>
        <taxon>Verrucomicrobiota</taxon>
        <taxon>Verrucomicrobiia</taxon>
        <taxon>Verrucomicrobiales</taxon>
        <taxon>Verrucomicrobiaceae</taxon>
        <taxon>Prosthecobacter</taxon>
    </lineage>
</organism>
<evidence type="ECO:0000259" key="1">
    <source>
        <dbReference type="PROSITE" id="PS51186"/>
    </source>
</evidence>
<dbReference type="OrthoDB" id="9794566at2"/>
<dbReference type="PANTHER" id="PTHR43072">
    <property type="entry name" value="N-ACETYLTRANSFERASE"/>
    <property type="match status" value="1"/>
</dbReference>
<dbReference type="InterPro" id="IPR000182">
    <property type="entry name" value="GNAT_dom"/>
</dbReference>
<feature type="domain" description="N-acetyltransferase" evidence="1">
    <location>
        <begin position="7"/>
        <end position="161"/>
    </location>
</feature>
<dbReference type="Pfam" id="PF00583">
    <property type="entry name" value="Acetyltransf_1"/>
    <property type="match status" value="1"/>
</dbReference>
<dbReference type="InterPro" id="IPR016181">
    <property type="entry name" value="Acyl_CoA_acyltransferase"/>
</dbReference>
<keyword evidence="2" id="KW-0689">Ribosomal protein</keyword>
<proteinExistence type="predicted"/>
<dbReference type="Gene3D" id="3.40.630.30">
    <property type="match status" value="1"/>
</dbReference>
<keyword evidence="3" id="KW-1185">Reference proteome</keyword>
<evidence type="ECO:0000313" key="2">
    <source>
        <dbReference type="EMBL" id="SKB02908.1"/>
    </source>
</evidence>
<dbReference type="EMBL" id="FUYE01000014">
    <property type="protein sequence ID" value="SKB02908.1"/>
    <property type="molecule type" value="Genomic_DNA"/>
</dbReference>
<dbReference type="RefSeq" id="WP_078814880.1">
    <property type="nucleotide sequence ID" value="NZ_FUYE01000014.1"/>
</dbReference>
<reference evidence="3" key="1">
    <citation type="submission" date="2017-02" db="EMBL/GenBank/DDBJ databases">
        <authorList>
            <person name="Varghese N."/>
            <person name="Submissions S."/>
        </authorList>
    </citation>
    <scope>NUCLEOTIDE SEQUENCE [LARGE SCALE GENOMIC DNA]</scope>
    <source>
        <strain evidence="3">ATCC 700200</strain>
    </source>
</reference>
<dbReference type="Proteomes" id="UP000190774">
    <property type="component" value="Unassembled WGS sequence"/>
</dbReference>
<evidence type="ECO:0000313" key="3">
    <source>
        <dbReference type="Proteomes" id="UP000190774"/>
    </source>
</evidence>
<dbReference type="CDD" id="cd04301">
    <property type="entry name" value="NAT_SF"/>
    <property type="match status" value="1"/>
</dbReference>
<dbReference type="SUPFAM" id="SSF55729">
    <property type="entry name" value="Acyl-CoA N-acyltransferases (Nat)"/>
    <property type="match status" value="1"/>
</dbReference>
<dbReference type="AlphaFoldDB" id="A0A1T4YMX5"/>
<keyword evidence="2" id="KW-0687">Ribonucleoprotein</keyword>
<name>A0A1T4YMX5_9BACT</name>
<gene>
    <name evidence="2" type="ORF">SAMN02745166_03711</name>
</gene>
<dbReference type="PROSITE" id="PS51186">
    <property type="entry name" value="GNAT"/>
    <property type="match status" value="1"/>
</dbReference>
<sequence>MISEQPVAIRHYRHEDLETLRQITVDSFGAVALDQMLEDRLGVWNGRDWKARKADNIDDDCKVNPEGCFVAERAGQILGYITTRVDQVNSIGRIPNLAVVEAARGLGLGRRLIHHALDYFRDQNLKVAKIETMASNVIGQNLYPSCGFEEIGRQVHFAMKL</sequence>
<dbReference type="STRING" id="48467.SAMN02745166_03711"/>